<accession>A0A1M5GDL8</accession>
<dbReference type="RefSeq" id="WP_073054911.1">
    <property type="nucleotide sequence ID" value="NZ_FQUP01000003.1"/>
</dbReference>
<organism evidence="1 2">
    <name type="scientific">Kaistia soli DSM 19436</name>
    <dbReference type="NCBI Taxonomy" id="1122133"/>
    <lineage>
        <taxon>Bacteria</taxon>
        <taxon>Pseudomonadati</taxon>
        <taxon>Pseudomonadota</taxon>
        <taxon>Alphaproteobacteria</taxon>
        <taxon>Hyphomicrobiales</taxon>
        <taxon>Kaistiaceae</taxon>
        <taxon>Kaistia</taxon>
    </lineage>
</organism>
<sequence>MRGLVRLIVLAIVVIGGYWAYYVFAAADPNDRFGVEINKYMPEQARKFACDKLKERFGAVTAPEGCAAYPSWAGTPVAAPPATPDAATTSP</sequence>
<dbReference type="OrthoDB" id="8478544at2"/>
<gene>
    <name evidence="1" type="ORF">SAMN02745157_3371</name>
</gene>
<name>A0A1M5GDL8_9HYPH</name>
<evidence type="ECO:0000313" key="1">
    <source>
        <dbReference type="EMBL" id="SHG01865.1"/>
    </source>
</evidence>
<dbReference type="Proteomes" id="UP000184485">
    <property type="component" value="Unassembled WGS sequence"/>
</dbReference>
<evidence type="ECO:0000313" key="2">
    <source>
        <dbReference type="Proteomes" id="UP000184485"/>
    </source>
</evidence>
<dbReference type="STRING" id="1122133.SAMN02745157_3371"/>
<dbReference type="AlphaFoldDB" id="A0A1M5GDL8"/>
<reference evidence="1 2" key="1">
    <citation type="submission" date="2016-11" db="EMBL/GenBank/DDBJ databases">
        <authorList>
            <person name="Jaros S."/>
            <person name="Januszkiewicz K."/>
            <person name="Wedrychowicz H."/>
        </authorList>
    </citation>
    <scope>NUCLEOTIDE SEQUENCE [LARGE SCALE GENOMIC DNA]</scope>
    <source>
        <strain evidence="1 2">DSM 19436</strain>
    </source>
</reference>
<keyword evidence="2" id="KW-1185">Reference proteome</keyword>
<protein>
    <submittedName>
        <fullName evidence="1">Uncharacterized protein</fullName>
    </submittedName>
</protein>
<dbReference type="EMBL" id="FQUP01000003">
    <property type="protein sequence ID" value="SHG01865.1"/>
    <property type="molecule type" value="Genomic_DNA"/>
</dbReference>
<proteinExistence type="predicted"/>